<dbReference type="OrthoDB" id="277931at2759"/>
<feature type="transmembrane region" description="Helical" evidence="7">
    <location>
        <begin position="442"/>
        <end position="462"/>
    </location>
</feature>
<dbReference type="GO" id="GO:0017000">
    <property type="term" value="P:antibiotic biosynthetic process"/>
    <property type="evidence" value="ECO:0007669"/>
    <property type="project" value="UniProtKB-ARBA"/>
</dbReference>
<evidence type="ECO:0000313" key="9">
    <source>
        <dbReference type="Proteomes" id="UP000631181"/>
    </source>
</evidence>
<feature type="transmembrane region" description="Helical" evidence="7">
    <location>
        <begin position="317"/>
        <end position="337"/>
    </location>
</feature>
<feature type="region of interest" description="Disordered" evidence="6">
    <location>
        <begin position="631"/>
        <end position="716"/>
    </location>
</feature>
<dbReference type="GO" id="GO:0072330">
    <property type="term" value="P:monocarboxylic acid biosynthetic process"/>
    <property type="evidence" value="ECO:0007669"/>
    <property type="project" value="UniProtKB-ARBA"/>
</dbReference>
<feature type="compositionally biased region" description="Basic and acidic residues" evidence="6">
    <location>
        <begin position="631"/>
        <end position="660"/>
    </location>
</feature>
<dbReference type="AlphaFoldDB" id="A0A8J8W4Z8"/>
<evidence type="ECO:0008006" key="10">
    <source>
        <dbReference type="Google" id="ProtNLM"/>
    </source>
</evidence>
<dbReference type="InterPro" id="IPR007941">
    <property type="entry name" value="DUF726"/>
</dbReference>
<gene>
    <name evidence="8" type="ORF">PECM_002644</name>
</gene>
<dbReference type="EMBL" id="WIWV01000017">
    <property type="protein sequence ID" value="KAF7718266.1"/>
    <property type="molecule type" value="Genomic_DNA"/>
</dbReference>
<keyword evidence="3 7" id="KW-0812">Transmembrane</keyword>
<evidence type="ECO:0000313" key="8">
    <source>
        <dbReference type="EMBL" id="KAF7718266.1"/>
    </source>
</evidence>
<feature type="compositionally biased region" description="Basic and acidic residues" evidence="6">
    <location>
        <begin position="1"/>
        <end position="18"/>
    </location>
</feature>
<evidence type="ECO:0000256" key="5">
    <source>
        <dbReference type="ARBA" id="ARBA00023136"/>
    </source>
</evidence>
<dbReference type="Proteomes" id="UP000631181">
    <property type="component" value="Unassembled WGS sequence"/>
</dbReference>
<keyword evidence="4 7" id="KW-1133">Transmembrane helix</keyword>
<feature type="compositionally biased region" description="Basic and acidic residues" evidence="6">
    <location>
        <begin position="688"/>
        <end position="706"/>
    </location>
</feature>
<dbReference type="SUPFAM" id="SSF53474">
    <property type="entry name" value="alpha/beta-Hydrolases"/>
    <property type="match status" value="1"/>
</dbReference>
<dbReference type="GO" id="GO:0016020">
    <property type="term" value="C:membrane"/>
    <property type="evidence" value="ECO:0007669"/>
    <property type="project" value="UniProtKB-SubCell"/>
</dbReference>
<dbReference type="PANTHER" id="PTHR17920:SF22">
    <property type="entry name" value="DUF726 DOMAIN PROTEIN (AFU_ORTHOLOGUE AFUA_2G12860)"/>
    <property type="match status" value="1"/>
</dbReference>
<dbReference type="InterPro" id="IPR029058">
    <property type="entry name" value="AB_hydrolase_fold"/>
</dbReference>
<comment type="subcellular location">
    <subcellularLocation>
        <location evidence="1">Membrane</location>
        <topology evidence="1">Multi-pass membrane protein</topology>
    </subcellularLocation>
</comment>
<evidence type="ECO:0000256" key="7">
    <source>
        <dbReference type="SAM" id="Phobius"/>
    </source>
</evidence>
<reference evidence="8" key="1">
    <citation type="journal article" date="2020" name="Front. Microbiol.">
        <title>Gene regulatory networks of Penicillium echinulatum 2HH and Penicillium oxalicum 114-2 inferred by a computational biology approach.</title>
        <authorList>
            <person name="Lenz A.R."/>
            <person name="Galan-Vasquez E."/>
            <person name="Balbinot E."/>
            <person name="De Abreu F.P."/>
            <person name="De Oliveira N.S."/>
            <person name="Da Rosa L.O."/>
            <person name="De Avila E Silva S."/>
            <person name="Camassola M."/>
            <person name="Dillon A.J.P."/>
            <person name="Perez-Rueda E."/>
        </authorList>
    </citation>
    <scope>NUCLEOTIDE SEQUENCE</scope>
    <source>
        <strain evidence="8">S1M29</strain>
    </source>
</reference>
<dbReference type="Pfam" id="PF05277">
    <property type="entry name" value="DUF726"/>
    <property type="match status" value="1"/>
</dbReference>
<evidence type="ECO:0000256" key="6">
    <source>
        <dbReference type="SAM" id="MobiDB-lite"/>
    </source>
</evidence>
<comment type="similarity">
    <text evidence="2">Belongs to the TMCO4 family.</text>
</comment>
<feature type="compositionally biased region" description="Polar residues" evidence="6">
    <location>
        <begin position="671"/>
        <end position="687"/>
    </location>
</feature>
<name>A0A8J8W4Z8_9EURO</name>
<feature type="region of interest" description="Disordered" evidence="6">
    <location>
        <begin position="1"/>
        <end position="39"/>
    </location>
</feature>
<protein>
    <recommendedName>
        <fullName evidence="10">DUF726 domain protein</fullName>
    </recommendedName>
</protein>
<proteinExistence type="inferred from homology"/>
<dbReference type="PANTHER" id="PTHR17920">
    <property type="entry name" value="TRANSMEMBRANE AND COILED-COIL DOMAIN-CONTAINING PROTEIN 4 TMCO4"/>
    <property type="match status" value="1"/>
</dbReference>
<sequence>MFKNLKDKTSFFETKSADKSQSADQKEDAQDLTSILTRSQRGDLTVLVAEIAESMRVSILEVFEPQESNTSTGSSPSQTPVSENGEQEAQSPGYEHPPARPPRQNSGQRLNATAAAAKTRAKKRTLDHLEKWRVSVLQRIGEVVNQENESGKMAGPDSAAKKDDLPLEEDEERKNVLRQVFHPIETPLRQLPKATRLLILHSLLLLLLSLKHYNAYSRVLLLHVAASLDIDISVLNDDEKKVARGLLDAVLAQSQEAGKQPEPTKNDSSRKWKVGLASVAGAALIGITGGLAAPLVAAGIGGVMGGLGLGATAAAGYLGTLAGSSVLVGGLFGAYGGRMTGRTMEKYAREVEDFAFIPIRGQQKSQVEDESDEAKEDHRLRVTIGVTGWVKDVSDFWVPWRVLGDDSEVFALQWETEAMMNLGTSLTDLVTSAVWSVASQKIISHTVFATLASAVFLPMGLIKIARLVDNPFSLAKARADKAGEALADALINKAQGERAVTLIGYSLGSRVIYSCMQTLCRKSAYGLVESVVLMGSATPADVEAWRRIRSVVSGRVVNVYSQHDSLLAFLYRTSSLQAGVAGLQPIEGVSGVENVDATEKIKGHLNYQFYLGQILDSIGLQDLDLDEVKREEAAGAEENKKQEEERARKESNAQPEDRGVFDATDDDNDPQRNAQEAPSSQSQANTHSEGHSKDHSDDNSDNEGTHHRIQMLDLDD</sequence>
<evidence type="ECO:0000256" key="4">
    <source>
        <dbReference type="ARBA" id="ARBA00022989"/>
    </source>
</evidence>
<accession>A0A8J8W4Z8</accession>
<keyword evidence="9" id="KW-1185">Reference proteome</keyword>
<feature type="transmembrane region" description="Helical" evidence="7">
    <location>
        <begin position="274"/>
        <end position="297"/>
    </location>
</feature>
<organism evidence="8 9">
    <name type="scientific">Penicillium ucsense</name>
    <dbReference type="NCBI Taxonomy" id="2839758"/>
    <lineage>
        <taxon>Eukaryota</taxon>
        <taxon>Fungi</taxon>
        <taxon>Dikarya</taxon>
        <taxon>Ascomycota</taxon>
        <taxon>Pezizomycotina</taxon>
        <taxon>Eurotiomycetes</taxon>
        <taxon>Eurotiomycetidae</taxon>
        <taxon>Eurotiales</taxon>
        <taxon>Aspergillaceae</taxon>
        <taxon>Penicillium</taxon>
    </lineage>
</organism>
<evidence type="ECO:0000256" key="3">
    <source>
        <dbReference type="ARBA" id="ARBA00022692"/>
    </source>
</evidence>
<keyword evidence="5 7" id="KW-0472">Membrane</keyword>
<feature type="region of interest" description="Disordered" evidence="6">
    <location>
        <begin position="147"/>
        <end position="169"/>
    </location>
</feature>
<evidence type="ECO:0000256" key="2">
    <source>
        <dbReference type="ARBA" id="ARBA00009824"/>
    </source>
</evidence>
<comment type="caution">
    <text evidence="8">The sequence shown here is derived from an EMBL/GenBank/DDBJ whole genome shotgun (WGS) entry which is preliminary data.</text>
</comment>
<feature type="region of interest" description="Disordered" evidence="6">
    <location>
        <begin position="63"/>
        <end position="124"/>
    </location>
</feature>
<feature type="compositionally biased region" description="Polar residues" evidence="6">
    <location>
        <begin position="66"/>
        <end position="90"/>
    </location>
</feature>
<evidence type="ECO:0000256" key="1">
    <source>
        <dbReference type="ARBA" id="ARBA00004141"/>
    </source>
</evidence>